<comment type="caution">
    <text evidence="1">The sequence shown here is derived from an EMBL/GenBank/DDBJ whole genome shotgun (WGS) entry which is preliminary data.</text>
</comment>
<evidence type="ECO:0008006" key="3">
    <source>
        <dbReference type="Google" id="ProtNLM"/>
    </source>
</evidence>
<protein>
    <recommendedName>
        <fullName evidence="3">Antitoxin Xre/MbcA/ParS-like toxin-binding domain-containing protein</fullName>
    </recommendedName>
</protein>
<sequence length="139" mass="14366">MGDLPERTSPLAGAILRCHGHREALLRRAGPLLSGAEVARLLGLDAAGVEALRAAHGLLAVKIETGCAYPASQFLGAEVLPGLAVLLQAHAGMDPWVVLDLLLAPDPAMNGRSPLQALREGDAEGLRRHIAQAGGDGFS</sequence>
<dbReference type="RefSeq" id="WP_108127637.1">
    <property type="nucleotide sequence ID" value="NZ_QBKP01000002.1"/>
</dbReference>
<dbReference type="AlphaFoldDB" id="A0A2T6B8E8"/>
<proteinExistence type="predicted"/>
<evidence type="ECO:0000313" key="1">
    <source>
        <dbReference type="EMBL" id="PTX52302.1"/>
    </source>
</evidence>
<dbReference type="OrthoDB" id="7274331at2"/>
<keyword evidence="2" id="KW-1185">Reference proteome</keyword>
<dbReference type="Proteomes" id="UP000244224">
    <property type="component" value="Unassembled WGS sequence"/>
</dbReference>
<accession>A0A2T6B8E8</accession>
<dbReference type="EMBL" id="QBKP01000002">
    <property type="protein sequence ID" value="PTX52302.1"/>
    <property type="molecule type" value="Genomic_DNA"/>
</dbReference>
<gene>
    <name evidence="1" type="ORF">C8N34_10280</name>
</gene>
<evidence type="ECO:0000313" key="2">
    <source>
        <dbReference type="Proteomes" id="UP000244224"/>
    </source>
</evidence>
<name>A0A2T6B8E8_9RHOB</name>
<organism evidence="1 2">
    <name type="scientific">Gemmobacter caeni</name>
    <dbReference type="NCBI Taxonomy" id="589035"/>
    <lineage>
        <taxon>Bacteria</taxon>
        <taxon>Pseudomonadati</taxon>
        <taxon>Pseudomonadota</taxon>
        <taxon>Alphaproteobacteria</taxon>
        <taxon>Rhodobacterales</taxon>
        <taxon>Paracoccaceae</taxon>
        <taxon>Gemmobacter</taxon>
    </lineage>
</organism>
<reference evidence="1 2" key="1">
    <citation type="submission" date="2018-04" db="EMBL/GenBank/DDBJ databases">
        <title>Genomic Encyclopedia of Archaeal and Bacterial Type Strains, Phase II (KMG-II): from individual species to whole genera.</title>
        <authorList>
            <person name="Goeker M."/>
        </authorList>
    </citation>
    <scope>NUCLEOTIDE SEQUENCE [LARGE SCALE GENOMIC DNA]</scope>
    <source>
        <strain evidence="1 2">DSM 21823</strain>
    </source>
</reference>